<name>A0A4Q8D1J3_9GAMM</name>
<dbReference type="GO" id="GO:0003677">
    <property type="term" value="F:DNA binding"/>
    <property type="evidence" value="ECO:0007669"/>
    <property type="project" value="UniProtKB-KW"/>
</dbReference>
<sequence>MTRTYSDSDRCWFVLTLQNIDASWGEIVGGEAYYDLHYSDLFTRLWLSRDRSPRKTELYDFMPRVSRRTAVKYVDRAIREGLLVQETDPADRRSKRVSLSPELLERIESFLDRSLEILRAPSATDANLAVGNSS</sequence>
<dbReference type="AlphaFoldDB" id="A0A4Q8D1J3"/>
<comment type="caution">
    <text evidence="1">The sequence shown here is derived from an EMBL/GenBank/DDBJ whole genome shotgun (WGS) entry which is preliminary data.</text>
</comment>
<evidence type="ECO:0000313" key="1">
    <source>
        <dbReference type="EMBL" id="RZU99193.1"/>
    </source>
</evidence>
<accession>A0A4Q8D1J3</accession>
<dbReference type="OrthoDB" id="8547665at2"/>
<reference evidence="1 2" key="1">
    <citation type="submission" date="2019-02" db="EMBL/GenBank/DDBJ databases">
        <title>Genomic Encyclopedia of Type Strains, Phase IV (KMG-IV): sequencing the most valuable type-strain genomes for metagenomic binning, comparative biology and taxonomic classification.</title>
        <authorList>
            <person name="Goeker M."/>
        </authorList>
    </citation>
    <scope>NUCLEOTIDE SEQUENCE [LARGE SCALE GENOMIC DNA]</scope>
    <source>
        <strain evidence="1 2">DSM 21056</strain>
    </source>
</reference>
<evidence type="ECO:0000313" key="2">
    <source>
        <dbReference type="Proteomes" id="UP000292298"/>
    </source>
</evidence>
<gene>
    <name evidence="1" type="ORF">EV698_1474</name>
</gene>
<proteinExistence type="predicted"/>
<organism evidence="1 2">
    <name type="scientific">Spiribacter vilamensis</name>
    <dbReference type="NCBI Taxonomy" id="531306"/>
    <lineage>
        <taxon>Bacteria</taxon>
        <taxon>Pseudomonadati</taxon>
        <taxon>Pseudomonadota</taxon>
        <taxon>Gammaproteobacteria</taxon>
        <taxon>Chromatiales</taxon>
        <taxon>Ectothiorhodospiraceae</taxon>
        <taxon>Spiribacter</taxon>
    </lineage>
</organism>
<protein>
    <submittedName>
        <fullName evidence="1">DNA-binding MarR family transcriptional regulator</fullName>
    </submittedName>
</protein>
<dbReference type="SUPFAM" id="SSF46785">
    <property type="entry name" value="Winged helix' DNA-binding domain"/>
    <property type="match status" value="1"/>
</dbReference>
<keyword evidence="2" id="KW-1185">Reference proteome</keyword>
<dbReference type="InterPro" id="IPR036388">
    <property type="entry name" value="WH-like_DNA-bd_sf"/>
</dbReference>
<keyword evidence="1" id="KW-0238">DNA-binding</keyword>
<dbReference type="Proteomes" id="UP000292298">
    <property type="component" value="Unassembled WGS sequence"/>
</dbReference>
<dbReference type="EMBL" id="SHLI01000001">
    <property type="protein sequence ID" value="RZU99193.1"/>
    <property type="molecule type" value="Genomic_DNA"/>
</dbReference>
<dbReference type="Gene3D" id="1.10.10.10">
    <property type="entry name" value="Winged helix-like DNA-binding domain superfamily/Winged helix DNA-binding domain"/>
    <property type="match status" value="1"/>
</dbReference>
<dbReference type="InterPro" id="IPR036390">
    <property type="entry name" value="WH_DNA-bd_sf"/>
</dbReference>